<gene>
    <name evidence="1" type="ORF">ERS132536_00310</name>
</gene>
<dbReference type="AlphaFoldDB" id="A0A116R268"/>
<dbReference type="Proteomes" id="UP000075182">
    <property type="component" value="Unassembled WGS sequence"/>
</dbReference>
<sequence length="66" mass="7669">MDASWVFSKAFELECQIKDWLDTSVSSSEPTLLPQAPADVVLKFEEYKLELAKYKKENPPLFSQDW</sequence>
<name>A0A116R268_STRSU</name>
<dbReference type="RefSeq" id="WP_044752296.1">
    <property type="nucleotide sequence ID" value="NZ_CEGV01000015.1"/>
</dbReference>
<organism evidence="1 2">
    <name type="scientific">Streptococcus suis</name>
    <dbReference type="NCBI Taxonomy" id="1307"/>
    <lineage>
        <taxon>Bacteria</taxon>
        <taxon>Bacillati</taxon>
        <taxon>Bacillota</taxon>
        <taxon>Bacilli</taxon>
        <taxon>Lactobacillales</taxon>
        <taxon>Streptococcaceae</taxon>
        <taxon>Streptococcus</taxon>
    </lineage>
</organism>
<proteinExistence type="predicted"/>
<accession>A0A116R268</accession>
<dbReference type="EMBL" id="FIMD01000001">
    <property type="protein sequence ID" value="CYX44355.1"/>
    <property type="molecule type" value="Genomic_DNA"/>
</dbReference>
<evidence type="ECO:0000313" key="2">
    <source>
        <dbReference type="Proteomes" id="UP000075182"/>
    </source>
</evidence>
<reference evidence="1 2" key="1">
    <citation type="submission" date="2016-02" db="EMBL/GenBank/DDBJ databases">
        <authorList>
            <consortium name="Pathogen Informatics"/>
        </authorList>
    </citation>
    <scope>NUCLEOTIDE SEQUENCE [LARGE SCALE GENOMIC DNA]</scope>
    <source>
        <strain evidence="1 2">SS999</strain>
    </source>
</reference>
<evidence type="ECO:0008006" key="3">
    <source>
        <dbReference type="Google" id="ProtNLM"/>
    </source>
</evidence>
<protein>
    <recommendedName>
        <fullName evidence="3">Phage protein</fullName>
    </recommendedName>
</protein>
<evidence type="ECO:0000313" key="1">
    <source>
        <dbReference type="EMBL" id="CYX44355.1"/>
    </source>
</evidence>